<feature type="chain" id="PRO_5007804654" evidence="1">
    <location>
        <begin position="21"/>
        <end position="73"/>
    </location>
</feature>
<feature type="signal peptide" evidence="1">
    <location>
        <begin position="1"/>
        <end position="20"/>
    </location>
</feature>
<gene>
    <name evidence="2" type="ORF">CSAL01_04072</name>
</gene>
<evidence type="ECO:0000256" key="1">
    <source>
        <dbReference type="SAM" id="SignalP"/>
    </source>
</evidence>
<sequence>MHYQSFFVFAAAVLLGQAAAQLQTVETKCTQEPDCNQNNIGVACKVTCEDNPGGTRVITGFCKSSPFGVSCTP</sequence>
<keyword evidence="3" id="KW-1185">Reference proteome</keyword>
<evidence type="ECO:0000313" key="3">
    <source>
        <dbReference type="Proteomes" id="UP000070121"/>
    </source>
</evidence>
<keyword evidence="1" id="KW-0732">Signal</keyword>
<reference evidence="2 3" key="1">
    <citation type="submission" date="2014-02" db="EMBL/GenBank/DDBJ databases">
        <title>The genome sequence of Colletotrichum salicis CBS 607.94.</title>
        <authorList>
            <person name="Baroncelli R."/>
            <person name="Thon M.R."/>
        </authorList>
    </citation>
    <scope>NUCLEOTIDE SEQUENCE [LARGE SCALE GENOMIC DNA]</scope>
    <source>
        <strain evidence="2 3">CBS 607.94</strain>
    </source>
</reference>
<protein>
    <submittedName>
        <fullName evidence="2">Uncharacterized protein</fullName>
    </submittedName>
</protein>
<dbReference type="OrthoDB" id="4840111at2759"/>
<proteinExistence type="predicted"/>
<comment type="caution">
    <text evidence="2">The sequence shown here is derived from an EMBL/GenBank/DDBJ whole genome shotgun (WGS) entry which is preliminary data.</text>
</comment>
<accession>A0A135U5K0</accession>
<organism evidence="2 3">
    <name type="scientific">Colletotrichum salicis</name>
    <dbReference type="NCBI Taxonomy" id="1209931"/>
    <lineage>
        <taxon>Eukaryota</taxon>
        <taxon>Fungi</taxon>
        <taxon>Dikarya</taxon>
        <taxon>Ascomycota</taxon>
        <taxon>Pezizomycotina</taxon>
        <taxon>Sordariomycetes</taxon>
        <taxon>Hypocreomycetidae</taxon>
        <taxon>Glomerellales</taxon>
        <taxon>Glomerellaceae</taxon>
        <taxon>Colletotrichum</taxon>
        <taxon>Colletotrichum acutatum species complex</taxon>
    </lineage>
</organism>
<name>A0A135U5K0_9PEZI</name>
<dbReference type="Proteomes" id="UP000070121">
    <property type="component" value="Unassembled WGS sequence"/>
</dbReference>
<dbReference type="AlphaFoldDB" id="A0A135U5K0"/>
<evidence type="ECO:0000313" key="2">
    <source>
        <dbReference type="EMBL" id="KXH55623.1"/>
    </source>
</evidence>
<dbReference type="EMBL" id="JFFI01001705">
    <property type="protein sequence ID" value="KXH55623.1"/>
    <property type="molecule type" value="Genomic_DNA"/>
</dbReference>